<dbReference type="AlphaFoldDB" id="A0A2R6NGB8"/>
<dbReference type="InterPro" id="IPR006575">
    <property type="entry name" value="RWD_dom"/>
</dbReference>
<dbReference type="EMBL" id="MLYV02001289">
    <property type="protein sequence ID" value="PSR71298.1"/>
    <property type="molecule type" value="Genomic_DNA"/>
</dbReference>
<dbReference type="OrthoDB" id="1431934at2759"/>
<name>A0A2R6NGB8_9APHY</name>
<dbReference type="Gene3D" id="3.10.110.10">
    <property type="entry name" value="Ubiquitin Conjugating Enzyme"/>
    <property type="match status" value="1"/>
</dbReference>
<reference evidence="2 3" key="1">
    <citation type="submission" date="2018-02" db="EMBL/GenBank/DDBJ databases">
        <title>Genome sequence of the basidiomycete white-rot fungus Phlebia centrifuga.</title>
        <authorList>
            <person name="Granchi Z."/>
            <person name="Peng M."/>
            <person name="de Vries R.P."/>
            <person name="Hilden K."/>
            <person name="Makela M.R."/>
            <person name="Grigoriev I."/>
            <person name="Riley R."/>
        </authorList>
    </citation>
    <scope>NUCLEOTIDE SEQUENCE [LARGE SCALE GENOMIC DNA]</scope>
    <source>
        <strain evidence="2 3">FBCC195</strain>
    </source>
</reference>
<evidence type="ECO:0000313" key="3">
    <source>
        <dbReference type="Proteomes" id="UP000186601"/>
    </source>
</evidence>
<dbReference type="Pfam" id="PF05773">
    <property type="entry name" value="RWD"/>
    <property type="match status" value="1"/>
</dbReference>
<comment type="caution">
    <text evidence="2">The sequence shown here is derived from an EMBL/GenBank/DDBJ whole genome shotgun (WGS) entry which is preliminary data.</text>
</comment>
<evidence type="ECO:0000313" key="2">
    <source>
        <dbReference type="EMBL" id="PSR71298.1"/>
    </source>
</evidence>
<organism evidence="2 3">
    <name type="scientific">Hermanssonia centrifuga</name>
    <dbReference type="NCBI Taxonomy" id="98765"/>
    <lineage>
        <taxon>Eukaryota</taxon>
        <taxon>Fungi</taxon>
        <taxon>Dikarya</taxon>
        <taxon>Basidiomycota</taxon>
        <taxon>Agaricomycotina</taxon>
        <taxon>Agaricomycetes</taxon>
        <taxon>Polyporales</taxon>
        <taxon>Meruliaceae</taxon>
        <taxon>Hermanssonia</taxon>
    </lineage>
</organism>
<dbReference type="SUPFAM" id="SSF54495">
    <property type="entry name" value="UBC-like"/>
    <property type="match status" value="1"/>
</dbReference>
<dbReference type="STRING" id="98765.A0A2R6NGB8"/>
<protein>
    <recommendedName>
        <fullName evidence="1">RWD domain-containing protein</fullName>
    </recommendedName>
</protein>
<feature type="domain" description="RWD" evidence="1">
    <location>
        <begin position="38"/>
        <end position="166"/>
    </location>
</feature>
<dbReference type="Proteomes" id="UP000186601">
    <property type="component" value="Unassembled WGS sequence"/>
</dbReference>
<keyword evidence="3" id="KW-1185">Reference proteome</keyword>
<proteinExistence type="predicted"/>
<accession>A0A2R6NGB8</accession>
<gene>
    <name evidence="2" type="ORF">PHLCEN_2v12812</name>
</gene>
<sequence>MEQMDMEHCSSLQQEEWEVLEVSLGRTSKSDRDSHISQSIYPDCVSTGGVQGLIKLEIPIELPEPRYIVSDTNTNAGKVSQSGGTRDFHTNNLQQSSREAWISLSNLPPLLLEILLPQSYPLFSPPEIISLHATRSWLPLSGLQRQLKEMWQRGEGVLYTWIEWIRTGEFLDSLELTISVQGEQII</sequence>
<dbReference type="InterPro" id="IPR016135">
    <property type="entry name" value="UBQ-conjugating_enzyme/RWD"/>
</dbReference>
<evidence type="ECO:0000259" key="1">
    <source>
        <dbReference type="Pfam" id="PF05773"/>
    </source>
</evidence>